<evidence type="ECO:0000313" key="2">
    <source>
        <dbReference type="Proteomes" id="UP000479000"/>
    </source>
</evidence>
<feature type="non-terminal residue" evidence="1">
    <location>
        <position position="83"/>
    </location>
</feature>
<reference evidence="1 2" key="1">
    <citation type="submission" date="2020-02" db="EMBL/GenBank/DDBJ databases">
        <authorList>
            <person name="Ferguson B K."/>
        </authorList>
    </citation>
    <scope>NUCLEOTIDE SEQUENCE [LARGE SCALE GENOMIC DNA]</scope>
</reference>
<accession>A0A6H5GMC8</accession>
<proteinExistence type="predicted"/>
<gene>
    <name evidence="1" type="ORF">NTEN_LOCUS10433</name>
</gene>
<protein>
    <submittedName>
        <fullName evidence="1">Uncharacterized protein</fullName>
    </submittedName>
</protein>
<sequence>MLTNGVVTYKDLRLKSYKESCAVPAAGVFWGIVYPFHCLRSKASKPTLCFLPSWRFARASTLRHRCLPPPCHVPLPLAPWPPP</sequence>
<dbReference type="AlphaFoldDB" id="A0A6H5GMC8"/>
<organism evidence="1 2">
    <name type="scientific">Nesidiocoris tenuis</name>
    <dbReference type="NCBI Taxonomy" id="355587"/>
    <lineage>
        <taxon>Eukaryota</taxon>
        <taxon>Metazoa</taxon>
        <taxon>Ecdysozoa</taxon>
        <taxon>Arthropoda</taxon>
        <taxon>Hexapoda</taxon>
        <taxon>Insecta</taxon>
        <taxon>Pterygota</taxon>
        <taxon>Neoptera</taxon>
        <taxon>Paraneoptera</taxon>
        <taxon>Hemiptera</taxon>
        <taxon>Heteroptera</taxon>
        <taxon>Panheteroptera</taxon>
        <taxon>Cimicomorpha</taxon>
        <taxon>Miridae</taxon>
        <taxon>Dicyphina</taxon>
        <taxon>Nesidiocoris</taxon>
    </lineage>
</organism>
<keyword evidence="2" id="KW-1185">Reference proteome</keyword>
<name>A0A6H5GMC8_9HEMI</name>
<dbReference type="Proteomes" id="UP000479000">
    <property type="component" value="Unassembled WGS sequence"/>
</dbReference>
<evidence type="ECO:0000313" key="1">
    <source>
        <dbReference type="EMBL" id="CAB0004956.1"/>
    </source>
</evidence>
<dbReference type="EMBL" id="CADCXU010015642">
    <property type="protein sequence ID" value="CAB0004956.1"/>
    <property type="molecule type" value="Genomic_DNA"/>
</dbReference>